<evidence type="ECO:0000256" key="14">
    <source>
        <dbReference type="ARBA" id="ARBA00023136"/>
    </source>
</evidence>
<evidence type="ECO:0000256" key="18">
    <source>
        <dbReference type="PROSITE-ProRule" id="PRU10141"/>
    </source>
</evidence>
<dbReference type="InterPro" id="IPR024788">
    <property type="entry name" value="Malectin-like_Carb-bd_dom"/>
</dbReference>
<keyword evidence="14 19" id="KW-0472">Membrane</keyword>
<dbReference type="InterPro" id="IPR017441">
    <property type="entry name" value="Protein_kinase_ATP_BS"/>
</dbReference>
<dbReference type="GO" id="GO:0004674">
    <property type="term" value="F:protein serine/threonine kinase activity"/>
    <property type="evidence" value="ECO:0007669"/>
    <property type="project" value="UniProtKB-KW"/>
</dbReference>
<evidence type="ECO:0000256" key="20">
    <source>
        <dbReference type="SAM" id="SignalP"/>
    </source>
</evidence>
<dbReference type="PROSITE" id="PS50011">
    <property type="entry name" value="PROTEIN_KINASE_DOM"/>
    <property type="match status" value="1"/>
</dbReference>
<evidence type="ECO:0000256" key="8">
    <source>
        <dbReference type="ARBA" id="ARBA00022729"/>
    </source>
</evidence>
<evidence type="ECO:0000256" key="4">
    <source>
        <dbReference type="ARBA" id="ARBA00022553"/>
    </source>
</evidence>
<feature type="transmembrane region" description="Helical" evidence="19">
    <location>
        <begin position="513"/>
        <end position="536"/>
    </location>
</feature>
<dbReference type="InterPro" id="IPR011009">
    <property type="entry name" value="Kinase-like_dom_sf"/>
</dbReference>
<dbReference type="FunFam" id="3.80.10.10:FF:000129">
    <property type="entry name" value="Leucine-rich repeat receptor-like kinase"/>
    <property type="match status" value="1"/>
</dbReference>
<feature type="chain" id="PRO_5041324457" description="non-specific serine/threonine protein kinase" evidence="20">
    <location>
        <begin position="25"/>
        <end position="884"/>
    </location>
</feature>
<dbReference type="InterPro" id="IPR008271">
    <property type="entry name" value="Ser/Thr_kinase_AS"/>
</dbReference>
<dbReference type="SUPFAM" id="SSF52058">
    <property type="entry name" value="L domain-like"/>
    <property type="match status" value="1"/>
</dbReference>
<evidence type="ECO:0000313" key="22">
    <source>
        <dbReference type="EMBL" id="KAK0598719.1"/>
    </source>
</evidence>
<evidence type="ECO:0000256" key="9">
    <source>
        <dbReference type="ARBA" id="ARBA00022737"/>
    </source>
</evidence>
<evidence type="ECO:0000259" key="21">
    <source>
        <dbReference type="PROSITE" id="PS50011"/>
    </source>
</evidence>
<evidence type="ECO:0000256" key="17">
    <source>
        <dbReference type="ARBA" id="ARBA00048679"/>
    </source>
</evidence>
<dbReference type="Pfam" id="PF07714">
    <property type="entry name" value="PK_Tyr_Ser-Thr"/>
    <property type="match status" value="1"/>
</dbReference>
<evidence type="ECO:0000256" key="11">
    <source>
        <dbReference type="ARBA" id="ARBA00022777"/>
    </source>
</evidence>
<keyword evidence="6" id="KW-0808">Transferase</keyword>
<dbReference type="FunFam" id="3.30.200.20:FF:000394">
    <property type="entry name" value="Leucine-rich repeat receptor-like protein kinase"/>
    <property type="match status" value="1"/>
</dbReference>
<evidence type="ECO:0000256" key="7">
    <source>
        <dbReference type="ARBA" id="ARBA00022692"/>
    </source>
</evidence>
<keyword evidence="9" id="KW-0677">Repeat</keyword>
<dbReference type="GO" id="GO:0016020">
    <property type="term" value="C:membrane"/>
    <property type="evidence" value="ECO:0007669"/>
    <property type="project" value="UniProtKB-SubCell"/>
</dbReference>
<dbReference type="Proteomes" id="UP001168877">
    <property type="component" value="Unassembled WGS sequence"/>
</dbReference>
<feature type="signal peptide" evidence="20">
    <location>
        <begin position="1"/>
        <end position="24"/>
    </location>
</feature>
<evidence type="ECO:0000256" key="1">
    <source>
        <dbReference type="ARBA" id="ARBA00004167"/>
    </source>
</evidence>
<keyword evidence="11" id="KW-0418">Kinase</keyword>
<dbReference type="InterPro" id="IPR001245">
    <property type="entry name" value="Ser-Thr/Tyr_kinase_cat_dom"/>
</dbReference>
<keyword evidence="23" id="KW-1185">Reference proteome</keyword>
<dbReference type="InterPro" id="IPR000719">
    <property type="entry name" value="Prot_kinase_dom"/>
</dbReference>
<dbReference type="Pfam" id="PF12819">
    <property type="entry name" value="Malectin_like"/>
    <property type="match status" value="1"/>
</dbReference>
<dbReference type="Gene3D" id="3.30.200.20">
    <property type="entry name" value="Phosphorylase Kinase, domain 1"/>
    <property type="match status" value="1"/>
</dbReference>
<keyword evidence="8 20" id="KW-0732">Signal</keyword>
<dbReference type="GO" id="GO:0005524">
    <property type="term" value="F:ATP binding"/>
    <property type="evidence" value="ECO:0007669"/>
    <property type="project" value="UniProtKB-UniRule"/>
</dbReference>
<comment type="catalytic activity">
    <reaction evidence="16">
        <text>L-threonyl-[protein] + ATP = O-phospho-L-threonyl-[protein] + ADP + H(+)</text>
        <dbReference type="Rhea" id="RHEA:46608"/>
        <dbReference type="Rhea" id="RHEA-COMP:11060"/>
        <dbReference type="Rhea" id="RHEA-COMP:11605"/>
        <dbReference type="ChEBI" id="CHEBI:15378"/>
        <dbReference type="ChEBI" id="CHEBI:30013"/>
        <dbReference type="ChEBI" id="CHEBI:30616"/>
        <dbReference type="ChEBI" id="CHEBI:61977"/>
        <dbReference type="ChEBI" id="CHEBI:456216"/>
        <dbReference type="EC" id="2.7.11.1"/>
    </reaction>
</comment>
<evidence type="ECO:0000256" key="15">
    <source>
        <dbReference type="ARBA" id="ARBA00023170"/>
    </source>
</evidence>
<keyword evidence="13 19" id="KW-1133">Transmembrane helix</keyword>
<dbReference type="PANTHER" id="PTHR45631">
    <property type="entry name" value="OS07G0107800 PROTEIN-RELATED"/>
    <property type="match status" value="1"/>
</dbReference>
<evidence type="ECO:0000256" key="12">
    <source>
        <dbReference type="ARBA" id="ARBA00022840"/>
    </source>
</evidence>
<protein>
    <recommendedName>
        <fullName evidence="2">non-specific serine/threonine protein kinase</fullName>
        <ecNumber evidence="2">2.7.11.1</ecNumber>
    </recommendedName>
</protein>
<keyword evidence="10 18" id="KW-0547">Nucleotide-binding</keyword>
<dbReference type="SMART" id="SM00220">
    <property type="entry name" value="S_TKc"/>
    <property type="match status" value="1"/>
</dbReference>
<sequence>MIDRQPLFLVIKLWLVLVPVIISAVSNSKLVAAHDEQAKRKLEADTPSGFISIDCGATKSHRDDEIGLFYETDTKYVETGEVHEISPYSAYNNYELYRDLRSFPLGTRNCYTLKLEQGTHNNYLIRAVFVYGNYDNKNQTPAFDLYIGVNKWATVYNDKLFSEIINVFSDEYIDVCLVNTGFGVPYISVLELRPLNNSIYLLKNGALRLLTRYDVGAENDTITRYPEDVYDRFWYSPGLTDPNFNRLIPISTKSKINKESFGDAYQVPDRVLRTASRTQNASIPIILSYNLPGSASPYYIYFHFAEIEKLKDGQKRKLRIDLNSTNSGLKVTEPITLEYLKPMILPISGTELQVSIYATDGPDLPPILNAVEIFMFVGLPLSPTNLNDVKAIKDIKSIYHITRNWQGDPCLPSNFSWEGLNCSNDSTPRIISLNLSSSELTGKQIATSVSNLKSIMFLDLSYNNLTGPLPEFLAQLPNLKMLNLTGNKFTGSVPDALLEKSKNGTLLLSLEEIPVIACTTIVVLLILFSFIVLAIYKKHRKRERAAESEKEGSLKSKNRQFTYSEIVHITNNFKTIIGEGGFGKVYLGTLNDDSDVAVKVLSPSSRQGYKEFRAEAQLLMVVHHRNLVSLIGYCDDHENKALIYEYMVKGNLQQHLSGTDTCMLSWCERLQIAVDAANGLDYLHNGCKPQIIHRDLKPSNILLNENKQAKLADFGLSKVVNQETDTGLTTCPAGTAGYLDPELFACGISNKKSDVYSFGVILFELITGQPALKRGPEEDRYILQWATPVIERGDIQNIVDPKLQDEFNTNAAWKIVEIAMSCVRPTAVQRPDISHVLAELKECLAIELTSRRNWMTESSSNSGSSFLLEKPCLDLGIAMGPSAR</sequence>
<comment type="catalytic activity">
    <reaction evidence="17">
        <text>L-seryl-[protein] + ATP = O-phospho-L-seryl-[protein] + ADP + H(+)</text>
        <dbReference type="Rhea" id="RHEA:17989"/>
        <dbReference type="Rhea" id="RHEA-COMP:9863"/>
        <dbReference type="Rhea" id="RHEA-COMP:11604"/>
        <dbReference type="ChEBI" id="CHEBI:15378"/>
        <dbReference type="ChEBI" id="CHEBI:29999"/>
        <dbReference type="ChEBI" id="CHEBI:30616"/>
        <dbReference type="ChEBI" id="CHEBI:83421"/>
        <dbReference type="ChEBI" id="CHEBI:456216"/>
        <dbReference type="EC" id="2.7.11.1"/>
    </reaction>
</comment>
<keyword evidence="3" id="KW-0723">Serine/threonine-protein kinase</keyword>
<dbReference type="EC" id="2.7.11.1" evidence="2"/>
<evidence type="ECO:0000256" key="10">
    <source>
        <dbReference type="ARBA" id="ARBA00022741"/>
    </source>
</evidence>
<evidence type="ECO:0000256" key="13">
    <source>
        <dbReference type="ARBA" id="ARBA00022989"/>
    </source>
</evidence>
<comment type="subcellular location">
    <subcellularLocation>
        <location evidence="1">Membrane</location>
        <topology evidence="1">Single-pass membrane protein</topology>
    </subcellularLocation>
</comment>
<dbReference type="Pfam" id="PF13855">
    <property type="entry name" value="LRR_8"/>
    <property type="match status" value="1"/>
</dbReference>
<keyword evidence="7 19" id="KW-0812">Transmembrane</keyword>
<dbReference type="Gene3D" id="3.80.10.10">
    <property type="entry name" value="Ribonuclease Inhibitor"/>
    <property type="match status" value="1"/>
</dbReference>
<keyword evidence="15" id="KW-0675">Receptor</keyword>
<keyword evidence="4" id="KW-0597">Phosphoprotein</keyword>
<dbReference type="Gene3D" id="1.10.510.10">
    <property type="entry name" value="Transferase(Phosphotransferase) domain 1"/>
    <property type="match status" value="1"/>
</dbReference>
<reference evidence="22" key="1">
    <citation type="journal article" date="2022" name="Plant J.">
        <title>Strategies of tolerance reflected in two North American maple genomes.</title>
        <authorList>
            <person name="McEvoy S.L."/>
            <person name="Sezen U.U."/>
            <person name="Trouern-Trend A."/>
            <person name="McMahon S.M."/>
            <person name="Schaberg P.G."/>
            <person name="Yang J."/>
            <person name="Wegrzyn J.L."/>
            <person name="Swenson N.G."/>
        </authorList>
    </citation>
    <scope>NUCLEOTIDE SEQUENCE</scope>
    <source>
        <strain evidence="22">NS2018</strain>
    </source>
</reference>
<dbReference type="CDD" id="cd14066">
    <property type="entry name" value="STKc_IRAK"/>
    <property type="match status" value="1"/>
</dbReference>
<dbReference type="EMBL" id="JAUESC010000004">
    <property type="protein sequence ID" value="KAK0598719.1"/>
    <property type="molecule type" value="Genomic_DNA"/>
</dbReference>
<name>A0AA39VU37_ACESA</name>
<dbReference type="PROSITE" id="PS00108">
    <property type="entry name" value="PROTEIN_KINASE_ST"/>
    <property type="match status" value="1"/>
</dbReference>
<evidence type="ECO:0000256" key="19">
    <source>
        <dbReference type="SAM" id="Phobius"/>
    </source>
</evidence>
<dbReference type="FunFam" id="1.10.510.10:FF:000146">
    <property type="entry name" value="LRR receptor-like serine/threonine-protein kinase IOS1"/>
    <property type="match status" value="1"/>
</dbReference>
<keyword evidence="12 18" id="KW-0067">ATP-binding</keyword>
<comment type="caution">
    <text evidence="22">The sequence shown here is derived from an EMBL/GenBank/DDBJ whole genome shotgun (WGS) entry which is preliminary data.</text>
</comment>
<accession>A0AA39VU37</accession>
<reference evidence="22" key="2">
    <citation type="submission" date="2023-06" db="EMBL/GenBank/DDBJ databases">
        <authorList>
            <person name="Swenson N.G."/>
            <person name="Wegrzyn J.L."/>
            <person name="Mcevoy S.L."/>
        </authorList>
    </citation>
    <scope>NUCLEOTIDE SEQUENCE</scope>
    <source>
        <strain evidence="22">NS2018</strain>
        <tissue evidence="22">Leaf</tissue>
    </source>
</reference>
<gene>
    <name evidence="22" type="ORF">LWI29_037334</name>
</gene>
<feature type="binding site" evidence="18">
    <location>
        <position position="599"/>
    </location>
    <ligand>
        <name>ATP</name>
        <dbReference type="ChEBI" id="CHEBI:30616"/>
    </ligand>
</feature>
<proteinExistence type="predicted"/>
<dbReference type="InterPro" id="IPR032675">
    <property type="entry name" value="LRR_dom_sf"/>
</dbReference>
<dbReference type="InterPro" id="IPR001611">
    <property type="entry name" value="Leu-rich_rpt"/>
</dbReference>
<evidence type="ECO:0000313" key="23">
    <source>
        <dbReference type="Proteomes" id="UP001168877"/>
    </source>
</evidence>
<dbReference type="AlphaFoldDB" id="A0AA39VU37"/>
<evidence type="ECO:0000256" key="5">
    <source>
        <dbReference type="ARBA" id="ARBA00022614"/>
    </source>
</evidence>
<organism evidence="22 23">
    <name type="scientific">Acer saccharum</name>
    <name type="common">Sugar maple</name>
    <dbReference type="NCBI Taxonomy" id="4024"/>
    <lineage>
        <taxon>Eukaryota</taxon>
        <taxon>Viridiplantae</taxon>
        <taxon>Streptophyta</taxon>
        <taxon>Embryophyta</taxon>
        <taxon>Tracheophyta</taxon>
        <taxon>Spermatophyta</taxon>
        <taxon>Magnoliopsida</taxon>
        <taxon>eudicotyledons</taxon>
        <taxon>Gunneridae</taxon>
        <taxon>Pentapetalae</taxon>
        <taxon>rosids</taxon>
        <taxon>malvids</taxon>
        <taxon>Sapindales</taxon>
        <taxon>Sapindaceae</taxon>
        <taxon>Hippocastanoideae</taxon>
        <taxon>Acereae</taxon>
        <taxon>Acer</taxon>
    </lineage>
</organism>
<evidence type="ECO:0000256" key="2">
    <source>
        <dbReference type="ARBA" id="ARBA00012513"/>
    </source>
</evidence>
<dbReference type="SUPFAM" id="SSF56112">
    <property type="entry name" value="Protein kinase-like (PK-like)"/>
    <property type="match status" value="1"/>
</dbReference>
<evidence type="ECO:0000256" key="6">
    <source>
        <dbReference type="ARBA" id="ARBA00022679"/>
    </source>
</evidence>
<evidence type="ECO:0000256" key="3">
    <source>
        <dbReference type="ARBA" id="ARBA00022527"/>
    </source>
</evidence>
<dbReference type="PROSITE" id="PS00107">
    <property type="entry name" value="PROTEIN_KINASE_ATP"/>
    <property type="match status" value="1"/>
</dbReference>
<feature type="domain" description="Protein kinase" evidence="21">
    <location>
        <begin position="571"/>
        <end position="844"/>
    </location>
</feature>
<dbReference type="PANTHER" id="PTHR45631:SF212">
    <property type="entry name" value="PROTEIN KINASE DOMAIN-CONTAINING PROTEIN"/>
    <property type="match status" value="1"/>
</dbReference>
<keyword evidence="5" id="KW-0433">Leucine-rich repeat</keyword>
<evidence type="ECO:0000256" key="16">
    <source>
        <dbReference type="ARBA" id="ARBA00047899"/>
    </source>
</evidence>